<proteinExistence type="predicted"/>
<dbReference type="EMBL" id="JANKHO010001286">
    <property type="protein sequence ID" value="KAJ3502419.1"/>
    <property type="molecule type" value="Genomic_DNA"/>
</dbReference>
<comment type="caution">
    <text evidence="1">The sequence shown here is derived from an EMBL/GenBank/DDBJ whole genome shotgun (WGS) entry which is preliminary data.</text>
</comment>
<gene>
    <name evidence="1" type="ORF">NLJ89_g8898</name>
</gene>
<evidence type="ECO:0000313" key="2">
    <source>
        <dbReference type="Proteomes" id="UP001148786"/>
    </source>
</evidence>
<dbReference type="Gene3D" id="3.30.260.10">
    <property type="entry name" value="TCP-1-like chaperonin intermediate domain"/>
    <property type="match status" value="1"/>
</dbReference>
<organism evidence="1 2">
    <name type="scientific">Agrocybe chaxingu</name>
    <dbReference type="NCBI Taxonomy" id="84603"/>
    <lineage>
        <taxon>Eukaryota</taxon>
        <taxon>Fungi</taxon>
        <taxon>Dikarya</taxon>
        <taxon>Basidiomycota</taxon>
        <taxon>Agaricomycotina</taxon>
        <taxon>Agaricomycetes</taxon>
        <taxon>Agaricomycetidae</taxon>
        <taxon>Agaricales</taxon>
        <taxon>Agaricineae</taxon>
        <taxon>Strophariaceae</taxon>
        <taxon>Agrocybe</taxon>
    </lineage>
</organism>
<dbReference type="InterPro" id="IPR027410">
    <property type="entry name" value="TCP-1-like_intermed_sf"/>
</dbReference>
<name>A0A9W8JUC4_9AGAR</name>
<keyword evidence="2" id="KW-1185">Reference proteome</keyword>
<sequence length="191" mass="20830">MCTMNPIAVNDDTRMLSLIKTSIGTKLVVRWFELMHMCNLTGTLQAIRTVSSPRSSSRLPLASHAPSPPSTLPLLSSLLPSLSSPLLPSPLFRYPLPLPFDPSSLPLHMYLFPARSHMSPPCTAPRVSLAPPSLFSPFCCPVSPSFTHSPFPPAKRISVSIHRPRAAPWQGVYSLARCLPSLLHDLMSLVG</sequence>
<protein>
    <submittedName>
        <fullName evidence="1">Uncharacterized protein</fullName>
    </submittedName>
</protein>
<evidence type="ECO:0000313" key="1">
    <source>
        <dbReference type="EMBL" id="KAJ3502419.1"/>
    </source>
</evidence>
<reference evidence="1" key="1">
    <citation type="submission" date="2022-07" db="EMBL/GenBank/DDBJ databases">
        <title>Genome Sequence of Agrocybe chaxingu.</title>
        <authorList>
            <person name="Buettner E."/>
        </authorList>
    </citation>
    <scope>NUCLEOTIDE SEQUENCE</scope>
    <source>
        <strain evidence="1">MP-N11</strain>
    </source>
</reference>
<dbReference type="AlphaFoldDB" id="A0A9W8JUC4"/>
<accession>A0A9W8JUC4</accession>
<dbReference type="Proteomes" id="UP001148786">
    <property type="component" value="Unassembled WGS sequence"/>
</dbReference>